<comment type="caution">
    <text evidence="9">The sequence shown here is derived from an EMBL/GenBank/DDBJ whole genome shotgun (WGS) entry which is preliminary data.</text>
</comment>
<comment type="catalytic activity">
    <reaction evidence="6">
        <text>cytidine(34) in tRNA + S-adenosyl-L-methionine = 2'-O-methylcytidine(34) in tRNA + S-adenosyl-L-homocysteine + H(+)</text>
        <dbReference type="Rhea" id="RHEA:43084"/>
        <dbReference type="Rhea" id="RHEA-COMP:10331"/>
        <dbReference type="Rhea" id="RHEA-COMP:10332"/>
        <dbReference type="ChEBI" id="CHEBI:15378"/>
        <dbReference type="ChEBI" id="CHEBI:57856"/>
        <dbReference type="ChEBI" id="CHEBI:59789"/>
        <dbReference type="ChEBI" id="CHEBI:74495"/>
        <dbReference type="ChEBI" id="CHEBI:82748"/>
        <dbReference type="EC" id="2.1.1.207"/>
    </reaction>
</comment>
<dbReference type="GO" id="GO:0002130">
    <property type="term" value="P:wobble position ribose methylation"/>
    <property type="evidence" value="ECO:0007669"/>
    <property type="project" value="TreeGrafter"/>
</dbReference>
<dbReference type="Gene3D" id="3.40.1280.10">
    <property type="match status" value="1"/>
</dbReference>
<sequence>MLHVVLYEPEIPQNTGNIIRTCMATGSRLHLIEPLGFSLDEKHLRRSGMDYIKDADIHIHKDWDAFVAENPSEHYYFMTRYGKKAPSEFDFTKEEGDVYLVLGKESTGVDKKILQHHLDTCMRLPMVANARSLNLSNCAAIIVYEVLRQLDYPGLSTHEELKGEDWLENLKID</sequence>
<gene>
    <name evidence="9" type="ORF">FYJ55_04565</name>
</gene>
<proteinExistence type="inferred from homology"/>
<reference evidence="9 10" key="1">
    <citation type="submission" date="2019-08" db="EMBL/GenBank/DDBJ databases">
        <title>In-depth cultivation of the pig gut microbiome towards novel bacterial diversity and tailored functional studies.</title>
        <authorList>
            <person name="Wylensek D."/>
            <person name="Hitch T.C.A."/>
            <person name="Clavel T."/>
        </authorList>
    </citation>
    <scope>NUCLEOTIDE SEQUENCE [LARGE SCALE GENOMIC DNA]</scope>
    <source>
        <strain evidence="9 10">LKV-472-APC-3</strain>
    </source>
</reference>
<dbReference type="GeneID" id="93158564"/>
<dbReference type="EC" id="2.1.1.207" evidence="6"/>
<comment type="subcellular location">
    <subcellularLocation>
        <location evidence="6">Cytoplasm</location>
    </subcellularLocation>
</comment>
<dbReference type="HAMAP" id="MF_01885">
    <property type="entry name" value="tRNA_methyltr_TrmL"/>
    <property type="match status" value="1"/>
</dbReference>
<feature type="domain" description="tRNA/rRNA methyltransferase SpoU type" evidence="8">
    <location>
        <begin position="2"/>
        <end position="144"/>
    </location>
</feature>
<evidence type="ECO:0000256" key="1">
    <source>
        <dbReference type="ARBA" id="ARBA00022490"/>
    </source>
</evidence>
<dbReference type="SUPFAM" id="SSF75217">
    <property type="entry name" value="alpha/beta knot"/>
    <property type="match status" value="1"/>
</dbReference>
<dbReference type="Pfam" id="PF00588">
    <property type="entry name" value="SpoU_methylase"/>
    <property type="match status" value="1"/>
</dbReference>
<accession>A0A6N7VIA6</accession>
<dbReference type="PANTHER" id="PTHR42971:SF1">
    <property type="entry name" value="TRNA (CYTIDINE(34)-2'-O)-METHYLTRANSFERASE"/>
    <property type="match status" value="1"/>
</dbReference>
<dbReference type="InterPro" id="IPR001537">
    <property type="entry name" value="SpoU_MeTrfase"/>
</dbReference>
<evidence type="ECO:0000256" key="5">
    <source>
        <dbReference type="ARBA" id="ARBA00022694"/>
    </source>
</evidence>
<keyword evidence="10" id="KW-1185">Reference proteome</keyword>
<keyword evidence="3 6" id="KW-0808">Transferase</keyword>
<comment type="similarity">
    <text evidence="6">Belongs to the class IV-like SAM-binding methyltransferase superfamily. RNA methyltransferase TrmH family. TrmL subfamily.</text>
</comment>
<name>A0A6N7VIA6_9FIRM</name>
<comment type="catalytic activity">
    <reaction evidence="6">
        <text>5-carboxymethylaminomethyluridine(34) in tRNA(Leu) + S-adenosyl-L-methionine = 5-carboxymethylaminomethyl-2'-O-methyluridine(34) in tRNA(Leu) + S-adenosyl-L-homocysteine + H(+)</text>
        <dbReference type="Rhea" id="RHEA:43088"/>
        <dbReference type="Rhea" id="RHEA-COMP:10333"/>
        <dbReference type="Rhea" id="RHEA-COMP:10334"/>
        <dbReference type="ChEBI" id="CHEBI:15378"/>
        <dbReference type="ChEBI" id="CHEBI:57856"/>
        <dbReference type="ChEBI" id="CHEBI:59789"/>
        <dbReference type="ChEBI" id="CHEBI:74508"/>
        <dbReference type="ChEBI" id="CHEBI:74511"/>
        <dbReference type="EC" id="2.1.1.207"/>
    </reaction>
</comment>
<dbReference type="GO" id="GO:0008175">
    <property type="term" value="F:tRNA methyltransferase activity"/>
    <property type="evidence" value="ECO:0007669"/>
    <property type="project" value="UniProtKB-UniRule"/>
</dbReference>
<dbReference type="InterPro" id="IPR029026">
    <property type="entry name" value="tRNA_m1G_MTases_N"/>
</dbReference>
<keyword evidence="4 6" id="KW-0949">S-adenosyl-L-methionine</keyword>
<dbReference type="CDD" id="cd18094">
    <property type="entry name" value="SpoU-like_TrmL"/>
    <property type="match status" value="1"/>
</dbReference>
<feature type="binding site" evidence="6 7">
    <location>
        <position position="103"/>
    </location>
    <ligand>
        <name>S-adenosyl-L-methionine</name>
        <dbReference type="ChEBI" id="CHEBI:59789"/>
    </ligand>
</feature>
<dbReference type="GO" id="GO:0008757">
    <property type="term" value="F:S-adenosylmethionine-dependent methyltransferase activity"/>
    <property type="evidence" value="ECO:0007669"/>
    <property type="project" value="UniProtKB-UniRule"/>
</dbReference>
<evidence type="ECO:0000256" key="7">
    <source>
        <dbReference type="PIRSR" id="PIRSR029256-1"/>
    </source>
</evidence>
<dbReference type="PIRSF" id="PIRSF029256">
    <property type="entry name" value="SpoU_TrmH_prd"/>
    <property type="match status" value="1"/>
</dbReference>
<evidence type="ECO:0000256" key="4">
    <source>
        <dbReference type="ARBA" id="ARBA00022691"/>
    </source>
</evidence>
<dbReference type="Proteomes" id="UP000434241">
    <property type="component" value="Unassembled WGS sequence"/>
</dbReference>
<organism evidence="9 10">
    <name type="scientific">Holdemanella porci</name>
    <dbReference type="NCBI Taxonomy" id="2652276"/>
    <lineage>
        <taxon>Bacteria</taxon>
        <taxon>Bacillati</taxon>
        <taxon>Bacillota</taxon>
        <taxon>Erysipelotrichia</taxon>
        <taxon>Erysipelotrichales</taxon>
        <taxon>Erysipelotrichaceae</taxon>
        <taxon>Holdemanella</taxon>
    </lineage>
</organism>
<keyword evidence="5 6" id="KW-0819">tRNA processing</keyword>
<dbReference type="FunFam" id="3.40.1280.10:FF:000002">
    <property type="entry name" value="Peptidylprolyl isomerase"/>
    <property type="match status" value="1"/>
</dbReference>
<keyword evidence="1 6" id="KW-0963">Cytoplasm</keyword>
<dbReference type="EMBL" id="VUMR01000016">
    <property type="protein sequence ID" value="MSS56184.1"/>
    <property type="molecule type" value="Genomic_DNA"/>
</dbReference>
<protein>
    <recommendedName>
        <fullName evidence="6">Putative tRNA (cytidine(34)-2'-O)-methyltransferase</fullName>
        <ecNumber evidence="6">2.1.1.207</ecNumber>
    </recommendedName>
    <alternativeName>
        <fullName evidence="6">tRNA (cytidine/uridine-2'-O-)-methyltransferase</fullName>
    </alternativeName>
</protein>
<evidence type="ECO:0000256" key="6">
    <source>
        <dbReference type="HAMAP-Rule" id="MF_01885"/>
    </source>
</evidence>
<evidence type="ECO:0000259" key="8">
    <source>
        <dbReference type="Pfam" id="PF00588"/>
    </source>
</evidence>
<evidence type="ECO:0000256" key="2">
    <source>
        <dbReference type="ARBA" id="ARBA00022603"/>
    </source>
</evidence>
<dbReference type="AlphaFoldDB" id="A0A6N7VIA6"/>
<dbReference type="PANTHER" id="PTHR42971">
    <property type="entry name" value="TRNA (CYTIDINE(34)-2'-O)-METHYLTRANSFERASE"/>
    <property type="match status" value="1"/>
</dbReference>
<feature type="binding site" evidence="6 7">
    <location>
        <position position="132"/>
    </location>
    <ligand>
        <name>S-adenosyl-L-methionine</name>
        <dbReference type="ChEBI" id="CHEBI:59789"/>
    </ligand>
</feature>
<evidence type="ECO:0000313" key="9">
    <source>
        <dbReference type="EMBL" id="MSS56184.1"/>
    </source>
</evidence>
<evidence type="ECO:0000313" key="10">
    <source>
        <dbReference type="Proteomes" id="UP000434241"/>
    </source>
</evidence>
<keyword evidence="2 6" id="KW-0489">Methyltransferase</keyword>
<dbReference type="GO" id="GO:0042802">
    <property type="term" value="F:identical protein binding"/>
    <property type="evidence" value="ECO:0007669"/>
    <property type="project" value="UniProtKB-ARBA"/>
</dbReference>
<dbReference type="InterPro" id="IPR016914">
    <property type="entry name" value="TrmL"/>
</dbReference>
<evidence type="ECO:0000256" key="3">
    <source>
        <dbReference type="ARBA" id="ARBA00022679"/>
    </source>
</evidence>
<feature type="binding site" evidence="6 7">
    <location>
        <position position="78"/>
    </location>
    <ligand>
        <name>S-adenosyl-L-methionine</name>
        <dbReference type="ChEBI" id="CHEBI:59789"/>
    </ligand>
</feature>
<dbReference type="GO" id="GO:0003723">
    <property type="term" value="F:RNA binding"/>
    <property type="evidence" value="ECO:0007669"/>
    <property type="project" value="InterPro"/>
</dbReference>
<dbReference type="RefSeq" id="WP_117570835.1">
    <property type="nucleotide sequence ID" value="NZ_DAIPBL010000014.1"/>
</dbReference>
<comment type="function">
    <text evidence="6">Could methylate the ribose at the nucleotide 34 wobble position in tRNA.</text>
</comment>
<dbReference type="GO" id="GO:0005737">
    <property type="term" value="C:cytoplasm"/>
    <property type="evidence" value="ECO:0007669"/>
    <property type="project" value="UniProtKB-SubCell"/>
</dbReference>
<dbReference type="InterPro" id="IPR029028">
    <property type="entry name" value="Alpha/beta_knot_MTases"/>
</dbReference>
<feature type="binding site" evidence="6 7">
    <location>
        <position position="124"/>
    </location>
    <ligand>
        <name>S-adenosyl-L-methionine</name>
        <dbReference type="ChEBI" id="CHEBI:59789"/>
    </ligand>
</feature>